<dbReference type="Pfam" id="PF07690">
    <property type="entry name" value="MFS_1"/>
    <property type="match status" value="1"/>
</dbReference>
<evidence type="ECO:0000256" key="2">
    <source>
        <dbReference type="ARBA" id="ARBA00022692"/>
    </source>
</evidence>
<dbReference type="InterPro" id="IPR011701">
    <property type="entry name" value="MFS"/>
</dbReference>
<feature type="transmembrane region" description="Helical" evidence="5">
    <location>
        <begin position="282"/>
        <end position="302"/>
    </location>
</feature>
<keyword evidence="3 5" id="KW-1133">Transmembrane helix</keyword>
<feature type="transmembrane region" description="Helical" evidence="5">
    <location>
        <begin position="192"/>
        <end position="214"/>
    </location>
</feature>
<dbReference type="Gene3D" id="1.20.1250.20">
    <property type="entry name" value="MFS general substrate transporter like domains"/>
    <property type="match status" value="1"/>
</dbReference>
<dbReference type="InterPro" id="IPR036259">
    <property type="entry name" value="MFS_trans_sf"/>
</dbReference>
<feature type="transmembrane region" description="Helical" evidence="5">
    <location>
        <begin position="165"/>
        <end position="186"/>
    </location>
</feature>
<comment type="subcellular location">
    <subcellularLocation>
        <location evidence="1">Membrane</location>
        <topology evidence="1">Multi-pass membrane protein</topology>
    </subcellularLocation>
</comment>
<dbReference type="OrthoDB" id="422206at2759"/>
<feature type="transmembrane region" description="Helical" evidence="5">
    <location>
        <begin position="245"/>
        <end position="262"/>
    </location>
</feature>
<keyword evidence="4 5" id="KW-0472">Membrane</keyword>
<protein>
    <submittedName>
        <fullName evidence="6">MFS general substrate transporter</fullName>
    </submittedName>
</protein>
<evidence type="ECO:0000256" key="3">
    <source>
        <dbReference type="ARBA" id="ARBA00022989"/>
    </source>
</evidence>
<dbReference type="GO" id="GO:0022857">
    <property type="term" value="F:transmembrane transporter activity"/>
    <property type="evidence" value="ECO:0007669"/>
    <property type="project" value="InterPro"/>
</dbReference>
<evidence type="ECO:0000256" key="5">
    <source>
        <dbReference type="SAM" id="Phobius"/>
    </source>
</evidence>
<dbReference type="OMA" id="CAYPFIM"/>
<evidence type="ECO:0000256" key="1">
    <source>
        <dbReference type="ARBA" id="ARBA00004141"/>
    </source>
</evidence>
<dbReference type="PANTHER" id="PTHR10924">
    <property type="entry name" value="MAJOR FACILITATOR SUPERFAMILY PROTEIN-RELATED"/>
    <property type="match status" value="1"/>
</dbReference>
<reference evidence="6 7" key="1">
    <citation type="journal article" date="2015" name="Genome Biol. Evol.">
        <title>Phylogenomic analyses indicate that early fungi evolved digesting cell walls of algal ancestors of land plants.</title>
        <authorList>
            <person name="Chang Y."/>
            <person name="Wang S."/>
            <person name="Sekimoto S."/>
            <person name="Aerts A.L."/>
            <person name="Choi C."/>
            <person name="Clum A."/>
            <person name="LaButti K.M."/>
            <person name="Lindquist E.A."/>
            <person name="Yee Ngan C."/>
            <person name="Ohm R.A."/>
            <person name="Salamov A.A."/>
            <person name="Grigoriev I.V."/>
            <person name="Spatafora J.W."/>
            <person name="Berbee M.L."/>
        </authorList>
    </citation>
    <scope>NUCLEOTIDE SEQUENCE [LARGE SCALE GENOMIC DNA]</scope>
    <source>
        <strain evidence="6 7">JEL478</strain>
    </source>
</reference>
<evidence type="ECO:0000313" key="7">
    <source>
        <dbReference type="Proteomes" id="UP000070544"/>
    </source>
</evidence>
<feature type="transmembrane region" description="Helical" evidence="5">
    <location>
        <begin position="100"/>
        <end position="119"/>
    </location>
</feature>
<keyword evidence="2 5" id="KW-0812">Transmembrane</keyword>
<proteinExistence type="predicted"/>
<gene>
    <name evidence="6" type="ORF">M427DRAFT_114922</name>
</gene>
<feature type="transmembrane region" description="Helical" evidence="5">
    <location>
        <begin position="125"/>
        <end position="144"/>
    </location>
</feature>
<name>A0A139A510_GONPJ</name>
<evidence type="ECO:0000256" key="4">
    <source>
        <dbReference type="ARBA" id="ARBA00023136"/>
    </source>
</evidence>
<accession>A0A139A510</accession>
<sequence>MGYARDHIRSQHCSCRYRYVYQFAICLFASPSFRSTSVLTFVHRSGPFYFSSVSPHLIDFYKVGSFQINVFGLITMIVGVPATLAAMIVQEKKGLRLSSITAAILVSIGSLLPFLANYVPDTTTSYAVTVFGQVILSAGTPFSLNSSTKLAAEWFGEKERAIANTLAQLGNPIGLAIIFLLAPAIVGDSTDGVRTLHLVVFAMCISLALPALLIRDRPPTPPSLSNKPKESVLGGLKSCLSNTQFLILILVYSTIIACFSVLQTFLADLLVPYGLGEDESGTVGAIFIGCGIVAAVVNGLLMDRIQKHKAALKVLSLVAVAGIAMIMVGASQGSKGLVYAGAAVYGVGGFPTMPLMMELGAECTYPVGEATSTNILQLGQAIMSIILIPSISALRSPVDGTLLNGMIFLTSLHFAAHLLTWFYTAEPRRSNADAVAGTGPDLPKETGSVNSRMHLRMETDTTYTNDHSSPTYA</sequence>
<dbReference type="SUPFAM" id="SSF103473">
    <property type="entry name" value="MFS general substrate transporter"/>
    <property type="match status" value="1"/>
</dbReference>
<dbReference type="InterPro" id="IPR049680">
    <property type="entry name" value="FLVCR1-2_SLC49-like"/>
</dbReference>
<feature type="transmembrane region" description="Helical" evidence="5">
    <location>
        <begin position="63"/>
        <end position="88"/>
    </location>
</feature>
<feature type="transmembrane region" description="Helical" evidence="5">
    <location>
        <begin position="337"/>
        <end position="357"/>
    </location>
</feature>
<feature type="transmembrane region" description="Helical" evidence="5">
    <location>
        <begin position="20"/>
        <end position="43"/>
    </location>
</feature>
<dbReference type="AlphaFoldDB" id="A0A139A510"/>
<dbReference type="EMBL" id="KQ965800">
    <property type="protein sequence ID" value="KXS11585.1"/>
    <property type="molecule type" value="Genomic_DNA"/>
</dbReference>
<keyword evidence="7" id="KW-1185">Reference proteome</keyword>
<feature type="transmembrane region" description="Helical" evidence="5">
    <location>
        <begin position="378"/>
        <end position="396"/>
    </location>
</feature>
<feature type="transmembrane region" description="Helical" evidence="5">
    <location>
        <begin position="314"/>
        <end position="331"/>
    </location>
</feature>
<feature type="transmembrane region" description="Helical" evidence="5">
    <location>
        <begin position="402"/>
        <end position="423"/>
    </location>
</feature>
<organism evidence="6 7">
    <name type="scientific">Gonapodya prolifera (strain JEL478)</name>
    <name type="common">Monoblepharis prolifera</name>
    <dbReference type="NCBI Taxonomy" id="1344416"/>
    <lineage>
        <taxon>Eukaryota</taxon>
        <taxon>Fungi</taxon>
        <taxon>Fungi incertae sedis</taxon>
        <taxon>Chytridiomycota</taxon>
        <taxon>Chytridiomycota incertae sedis</taxon>
        <taxon>Monoblepharidomycetes</taxon>
        <taxon>Monoblepharidales</taxon>
        <taxon>Gonapodyaceae</taxon>
        <taxon>Gonapodya</taxon>
    </lineage>
</organism>
<dbReference type="Proteomes" id="UP000070544">
    <property type="component" value="Unassembled WGS sequence"/>
</dbReference>
<dbReference type="PANTHER" id="PTHR10924:SF6">
    <property type="entry name" value="SOLUTE CARRIER FAMILY 49 MEMBER A3"/>
    <property type="match status" value="1"/>
</dbReference>
<dbReference type="GO" id="GO:0016020">
    <property type="term" value="C:membrane"/>
    <property type="evidence" value="ECO:0007669"/>
    <property type="project" value="UniProtKB-SubCell"/>
</dbReference>
<evidence type="ECO:0000313" key="6">
    <source>
        <dbReference type="EMBL" id="KXS11585.1"/>
    </source>
</evidence>